<accession>V4Q2L5</accession>
<evidence type="ECO:0000313" key="1">
    <source>
        <dbReference type="EMBL" id="ESQ93944.1"/>
    </source>
</evidence>
<comment type="caution">
    <text evidence="1">The sequence shown here is derived from an EMBL/GenBank/DDBJ whole genome shotgun (WGS) entry which is preliminary data.</text>
</comment>
<protein>
    <recommendedName>
        <fullName evidence="3">MmcQ/YjbR family DNA-binding protein</fullName>
    </recommendedName>
</protein>
<gene>
    <name evidence="1" type="ORF">ABENE_04445</name>
</gene>
<dbReference type="InterPro" id="IPR058532">
    <property type="entry name" value="YjbR/MT2646/Rv2570-like"/>
</dbReference>
<keyword evidence="2" id="KW-1185">Reference proteome</keyword>
<dbReference type="OrthoDB" id="954305at2"/>
<name>V4Q2L5_9CAUL</name>
<dbReference type="eggNOG" id="COG3801">
    <property type="taxonomic scope" value="Bacteria"/>
</dbReference>
<evidence type="ECO:0008006" key="3">
    <source>
        <dbReference type="Google" id="ProtNLM"/>
    </source>
</evidence>
<dbReference type="SUPFAM" id="SSF142906">
    <property type="entry name" value="YjbR-like"/>
    <property type="match status" value="1"/>
</dbReference>
<dbReference type="PATRIC" id="fig|1121022.4.peg.883"/>
<dbReference type="Pfam" id="PF04237">
    <property type="entry name" value="YjbR"/>
    <property type="match status" value="1"/>
</dbReference>
<dbReference type="Proteomes" id="UP000017837">
    <property type="component" value="Unassembled WGS sequence"/>
</dbReference>
<reference evidence="1 2" key="1">
    <citation type="journal article" date="2014" name="Nature">
        <title>Sequential evolution of bacterial morphology by co-option of a developmental regulator.</title>
        <authorList>
            <person name="Jiang C."/>
            <person name="Brown P.J."/>
            <person name="Ducret A."/>
            <person name="Brun Y.V."/>
        </authorList>
    </citation>
    <scope>NUCLEOTIDE SEQUENCE [LARGE SCALE GENOMIC DNA]</scope>
    <source>
        <strain evidence="1 2">DSM 16100</strain>
    </source>
</reference>
<sequence length="117" mass="13669">MSLTLQHLCELALELPGTEASESWGAPNVKVGKRAMFYWNSKWDAPVFKMDFETRDVYLEADSETFFITDHHRNWPCILAHKDKIDEDWIRGNLRQVWLAQAPKKLLKAHEADVRTL</sequence>
<dbReference type="RefSeq" id="WP_018079880.1">
    <property type="nucleotide sequence ID" value="NZ_AQWM01000001.1"/>
</dbReference>
<dbReference type="InterPro" id="IPR038056">
    <property type="entry name" value="YjbR-like_sf"/>
</dbReference>
<evidence type="ECO:0000313" key="2">
    <source>
        <dbReference type="Proteomes" id="UP000017837"/>
    </source>
</evidence>
<dbReference type="EMBL" id="AWGB01000006">
    <property type="protein sequence ID" value="ESQ93944.1"/>
    <property type="molecule type" value="Genomic_DNA"/>
</dbReference>
<dbReference type="STRING" id="1121022.GCA_000376105_00196"/>
<organism evidence="1 2">
    <name type="scientific">Asticcacaulis benevestitus DSM 16100 = ATCC BAA-896</name>
    <dbReference type="NCBI Taxonomy" id="1121022"/>
    <lineage>
        <taxon>Bacteria</taxon>
        <taxon>Pseudomonadati</taxon>
        <taxon>Pseudomonadota</taxon>
        <taxon>Alphaproteobacteria</taxon>
        <taxon>Caulobacterales</taxon>
        <taxon>Caulobacteraceae</taxon>
        <taxon>Asticcacaulis</taxon>
    </lineage>
</organism>
<dbReference type="AlphaFoldDB" id="V4Q2L5"/>
<proteinExistence type="predicted"/>